<dbReference type="Proteomes" id="UP001139263">
    <property type="component" value="Unassembled WGS sequence"/>
</dbReference>
<comment type="similarity">
    <text evidence="2">Belongs to the terpene cyclase/mutase family.</text>
</comment>
<dbReference type="RefSeq" id="WP_241712972.1">
    <property type="nucleotide sequence ID" value="NZ_JALBUF010000003.1"/>
</dbReference>
<dbReference type="Pfam" id="PF13243">
    <property type="entry name" value="SQHop_cyclase_C"/>
    <property type="match status" value="1"/>
</dbReference>
<keyword evidence="3" id="KW-0677">Repeat</keyword>
<dbReference type="EC" id="4.2.1.137" evidence="6"/>
<dbReference type="GO" id="GO:0016104">
    <property type="term" value="P:triterpenoid biosynthetic process"/>
    <property type="evidence" value="ECO:0007669"/>
    <property type="project" value="InterPro"/>
</dbReference>
<dbReference type="AlphaFoldDB" id="A0A9X1V7I9"/>
<evidence type="ECO:0000259" key="5">
    <source>
        <dbReference type="Pfam" id="PF13249"/>
    </source>
</evidence>
<accession>A0A9X1V7I9</accession>
<dbReference type="Pfam" id="PF13249">
    <property type="entry name" value="SQHop_cyclase_N"/>
    <property type="match status" value="1"/>
</dbReference>
<dbReference type="Gene3D" id="1.50.10.20">
    <property type="match status" value="2"/>
</dbReference>
<evidence type="ECO:0000256" key="3">
    <source>
        <dbReference type="ARBA" id="ARBA00022737"/>
    </source>
</evidence>
<evidence type="ECO:0000256" key="1">
    <source>
        <dbReference type="ARBA" id="ARBA00004999"/>
    </source>
</evidence>
<evidence type="ECO:0000259" key="4">
    <source>
        <dbReference type="Pfam" id="PF13243"/>
    </source>
</evidence>
<dbReference type="InterPro" id="IPR008930">
    <property type="entry name" value="Terpenoid_cyclase/PrenylTrfase"/>
</dbReference>
<dbReference type="EMBL" id="JALBUF010000003">
    <property type="protein sequence ID" value="MCI0183121.1"/>
    <property type="molecule type" value="Genomic_DNA"/>
</dbReference>
<protein>
    <submittedName>
        <fullName evidence="6">Sporulenol synthase</fullName>
        <ecNumber evidence="6">4.2.1.137</ecNumber>
    </submittedName>
</protein>
<dbReference type="GO" id="GO:0016866">
    <property type="term" value="F:intramolecular transferase activity"/>
    <property type="evidence" value="ECO:0007669"/>
    <property type="project" value="InterPro"/>
</dbReference>
<dbReference type="GO" id="GO:0005811">
    <property type="term" value="C:lipid droplet"/>
    <property type="evidence" value="ECO:0007669"/>
    <property type="project" value="InterPro"/>
</dbReference>
<evidence type="ECO:0000256" key="2">
    <source>
        <dbReference type="ARBA" id="ARBA00009755"/>
    </source>
</evidence>
<dbReference type="GO" id="GO:0016829">
    <property type="term" value="F:lyase activity"/>
    <property type="evidence" value="ECO:0007669"/>
    <property type="project" value="UniProtKB-KW"/>
</dbReference>
<comment type="caution">
    <text evidence="6">The sequence shown here is derived from an EMBL/GenBank/DDBJ whole genome shotgun (WGS) entry which is preliminary data.</text>
</comment>
<feature type="domain" description="Squalene cyclase C-terminal" evidence="4">
    <location>
        <begin position="311"/>
        <end position="635"/>
    </location>
</feature>
<dbReference type="InterPro" id="IPR032697">
    <property type="entry name" value="SQ_cyclase_N"/>
</dbReference>
<sequence>MIQGVMQSCLQPQVERNDELIEPLLRIDETIARAQTQLIHAQQTDGAWHECFELGVMPDAQTLISLVLLGVEDAKWKGKLLQRIWSTRREDGSWGAYPTATGDVSTTVECYYALSLCGEWAHQDEKKQMTENFILSNGGLEQCRNLTKVFLAIGGEWSWDDLPMGGLYLLLFHPNMPVTIYDIAMFTRVHVAPMVILSVRRYQVVQNPSLLSHLTISKKHKKKRQVFLQRINHSRFMGALIKRCEVFMNAQVGVDGMVMGYHSSTWLWLFARLALGEKRHDTLFTQTLHSMRRQLYEDPQTHFIHQQTCDSHIWNTALAAEVLEQGMFFKAIENQPVLKARAFLAKTQHQMFGDWFRNNKMHPGGFGFSANNSMHPDNDDTVACLSVLATAGPLYQAEWERGVAWLLGMQNRDGGWSAFDRNTGKRWLEYMPANDMQRAIADPSTTDLTSRVIKLLLSHKVVELDDERVLKAIRWLLHHQEQDGSFYGRWGSTYLYGTWCAMQALRFVPTDHSMKALMRAAYFLLSVQQPDGGFGEDCVSDVVGRYVAAASQASQTAWGMDALLQFYSVIPEQEVSIRSEVSKAIIRATTWLIEHADDGVWEDCLPNGSAFPGSLYIKYHIYPKVWPLLALIHFKQSSLGNA</sequence>
<dbReference type="PANTHER" id="PTHR11764">
    <property type="entry name" value="TERPENE CYCLASE/MUTASE FAMILY MEMBER"/>
    <property type="match status" value="1"/>
</dbReference>
<comment type="pathway">
    <text evidence="1">Secondary metabolite biosynthesis; hopanoid biosynthesis.</text>
</comment>
<dbReference type="InterPro" id="IPR018333">
    <property type="entry name" value="Squalene_cyclase"/>
</dbReference>
<proteinExistence type="inferred from homology"/>
<gene>
    <name evidence="6" type="primary">sqhC_1</name>
    <name evidence="6" type="ORF">MM817_01391</name>
</gene>
<organism evidence="6 7">
    <name type="scientific">Sulfoacidibacillus ferrooxidans</name>
    <dbReference type="NCBI Taxonomy" id="2005001"/>
    <lineage>
        <taxon>Bacteria</taxon>
        <taxon>Bacillati</taxon>
        <taxon>Bacillota</taxon>
        <taxon>Bacilli</taxon>
        <taxon>Bacillales</taxon>
        <taxon>Alicyclobacillaceae</taxon>
        <taxon>Sulfoacidibacillus</taxon>
    </lineage>
</organism>
<dbReference type="InterPro" id="IPR032696">
    <property type="entry name" value="SQ_cyclase_C"/>
</dbReference>
<name>A0A9X1V7I9_9BACL</name>
<dbReference type="PANTHER" id="PTHR11764:SF20">
    <property type="entry name" value="LANOSTEROL SYNTHASE"/>
    <property type="match status" value="1"/>
</dbReference>
<dbReference type="SUPFAM" id="SSF48239">
    <property type="entry name" value="Terpenoid cyclases/Protein prenyltransferases"/>
    <property type="match status" value="2"/>
</dbReference>
<feature type="domain" description="Squalene cyclase N-terminal" evidence="5">
    <location>
        <begin position="31"/>
        <end position="297"/>
    </location>
</feature>
<evidence type="ECO:0000313" key="7">
    <source>
        <dbReference type="Proteomes" id="UP001139263"/>
    </source>
</evidence>
<evidence type="ECO:0000313" key="6">
    <source>
        <dbReference type="EMBL" id="MCI0183121.1"/>
    </source>
</evidence>
<keyword evidence="7" id="KW-1185">Reference proteome</keyword>
<reference evidence="6" key="1">
    <citation type="submission" date="2022-03" db="EMBL/GenBank/DDBJ databases">
        <title>Draft Genome Sequence of Firmicute Strain S0AB, a Heterotrophic Iron/Sulfur-Oxidizing Extreme Acidophile.</title>
        <authorList>
            <person name="Vergara E."/>
            <person name="Pakostova E."/>
            <person name="Johnson D.B."/>
            <person name="Holmes D.S."/>
        </authorList>
    </citation>
    <scope>NUCLEOTIDE SEQUENCE</scope>
    <source>
        <strain evidence="6">S0AB</strain>
    </source>
</reference>
<keyword evidence="6" id="KW-0456">Lyase</keyword>